<dbReference type="EMBL" id="BMIK01000001">
    <property type="protein sequence ID" value="GGC13751.1"/>
    <property type="molecule type" value="Genomic_DNA"/>
</dbReference>
<dbReference type="Pfam" id="PF17389">
    <property type="entry name" value="Bac_rhamnosid6H"/>
    <property type="match status" value="1"/>
</dbReference>
<evidence type="ECO:0000313" key="8">
    <source>
        <dbReference type="EMBL" id="GGC13751.1"/>
    </source>
</evidence>
<dbReference type="SUPFAM" id="SSF48208">
    <property type="entry name" value="Six-hairpin glycosidases"/>
    <property type="match status" value="1"/>
</dbReference>
<evidence type="ECO:0000256" key="1">
    <source>
        <dbReference type="ARBA" id="ARBA00001445"/>
    </source>
</evidence>
<reference evidence="9" key="1">
    <citation type="journal article" date="2019" name="Int. J. Syst. Evol. Microbiol.">
        <title>The Global Catalogue of Microorganisms (GCM) 10K type strain sequencing project: providing services to taxonomists for standard genome sequencing and annotation.</title>
        <authorList>
            <consortium name="The Broad Institute Genomics Platform"/>
            <consortium name="The Broad Institute Genome Sequencing Center for Infectious Disease"/>
            <person name="Wu L."/>
            <person name="Ma J."/>
        </authorList>
    </citation>
    <scope>NUCLEOTIDE SEQUENCE [LARGE SCALE GENOMIC DNA]</scope>
    <source>
        <strain evidence="9">CGMCC 1.15342</strain>
    </source>
</reference>
<feature type="domain" description="Bacterial alpha-L-rhamnosidase N-terminal" evidence="5">
    <location>
        <begin position="174"/>
        <end position="352"/>
    </location>
</feature>
<evidence type="ECO:0000256" key="3">
    <source>
        <dbReference type="ARBA" id="ARBA00022801"/>
    </source>
</evidence>
<evidence type="ECO:0000259" key="6">
    <source>
        <dbReference type="Pfam" id="PF17389"/>
    </source>
</evidence>
<accession>A0ABQ1KWW5</accession>
<dbReference type="RefSeq" id="WP_188746452.1">
    <property type="nucleotide sequence ID" value="NZ_BMIK01000001.1"/>
</dbReference>
<evidence type="ECO:0000259" key="4">
    <source>
        <dbReference type="Pfam" id="PF05592"/>
    </source>
</evidence>
<dbReference type="Pfam" id="PF17390">
    <property type="entry name" value="Bac_rhamnosid_C"/>
    <property type="match status" value="1"/>
</dbReference>
<dbReference type="InterPro" id="IPR016007">
    <property type="entry name" value="Alpha_rhamnosid"/>
</dbReference>
<dbReference type="InterPro" id="IPR035398">
    <property type="entry name" value="Bac_rhamnosid_C"/>
</dbReference>
<dbReference type="PANTHER" id="PTHR33307">
    <property type="entry name" value="ALPHA-RHAMNOSIDASE (EUROFUNG)"/>
    <property type="match status" value="1"/>
</dbReference>
<dbReference type="Pfam" id="PF05592">
    <property type="entry name" value="Bac_rhamnosid"/>
    <property type="match status" value="1"/>
</dbReference>
<dbReference type="PROSITE" id="PS51257">
    <property type="entry name" value="PROKAR_LIPOPROTEIN"/>
    <property type="match status" value="1"/>
</dbReference>
<keyword evidence="9" id="KW-1185">Reference proteome</keyword>
<dbReference type="InterPro" id="IPR035396">
    <property type="entry name" value="Bac_rhamnosid6H"/>
</dbReference>
<dbReference type="InterPro" id="IPR012341">
    <property type="entry name" value="6hp_glycosidase-like_sf"/>
</dbReference>
<gene>
    <name evidence="8" type="ORF">GCM10011386_01780</name>
</gene>
<dbReference type="Pfam" id="PF25788">
    <property type="entry name" value="Ig_Rha78A_N"/>
    <property type="match status" value="1"/>
</dbReference>
<evidence type="ECO:0000256" key="2">
    <source>
        <dbReference type="ARBA" id="ARBA00012652"/>
    </source>
</evidence>
<evidence type="ECO:0000259" key="5">
    <source>
        <dbReference type="Pfam" id="PF08531"/>
    </source>
</evidence>
<dbReference type="Gene3D" id="2.60.40.10">
    <property type="entry name" value="Immunoglobulins"/>
    <property type="match status" value="1"/>
</dbReference>
<comment type="catalytic activity">
    <reaction evidence="1">
        <text>Hydrolysis of terminal non-reducing alpha-L-rhamnose residues in alpha-L-rhamnosides.</text>
        <dbReference type="EC" id="3.2.1.40"/>
    </reaction>
</comment>
<dbReference type="Gene3D" id="1.50.10.10">
    <property type="match status" value="1"/>
</dbReference>
<feature type="domain" description="Alpha-L-rhamnosidase concanavalin-like" evidence="4">
    <location>
        <begin position="362"/>
        <end position="461"/>
    </location>
</feature>
<name>A0ABQ1KWW5_9SPHI</name>
<feature type="domain" description="Alpha-L-rhamnosidase six-hairpin glycosidase" evidence="6">
    <location>
        <begin position="467"/>
        <end position="810"/>
    </location>
</feature>
<sequence length="928" mass="106246">MRLQFIVILFLFVGSCGLKQPSLEVVSLTVEGRENFPGIEEKQPLLSWEIRSSSRATEQTAYQVLVSSSGEKLADNQADLWDSGKINTDSSIHVAYKGVALESYQRCYWKVRVWTNHGDSVWSAVHHWQMAMLHPEDWKAQWIGLDTFSAGDRPYDQDTRLAARYLRKEATIEKEIQAATAYISGLGLYECYINGEKVGNDVLTPTLTDYDKRVPYNAYDVTDRLKKGANAIGVILGNGRFFGMRDFHGNPNPMTGSRQVTYGFPRLLLQIRVEYRDGSVEYIHSDGSWKVTDQGPIRANNEYDGEEYDATLEFAEWDTPGFDDRTWKAVDLMDAPKGVLYSQPNENIKIKETLVPKEVYATNRGTYMVDMGQNMVGWLKINLKGNAGDTIKLVFAERMKNRDTLYTENLRYARATDTYVMKGEGTEQWHPIFTYHGFRYVEVFGLSTPPTVADFEGQVVYDDVQTIGDFTSSNETLNQIFKNAYWTIRSNYRGIPTDCPQRDERVAWLGDRIMSSYGESFIFDNSRLYAKWMDDIQVAQNENGSLPDVVPAYWIVHNDNVTYPSAYIIIPEMLRKQFADEATYRKHYPGMKKWMNYMWDTYSTDDLVLKDVYGDWCVAPEEGTDVIWTNDPKRTTDGGLVAASYYYYCLTLMKNFASLQGMDEDAAYFDTRAQRVRSAFNKRFFHSDSLYYGNNTTTANLLPLTFGMVEAENRDAVFNRILEKTAEYGNHIHTGIMGAMWYMRGLSDHGRPDLAYTVATQKTYPSWGYMIENGATTIWELWNGNTGHPLMNSWNHQMLLGDLLIWYYEYLAGIKSDPGQTGFKGVVMHPIFPEGLEYVNASYRSIYGMIKSHWRKENQTLRWQITIPPNATARVSLPANTEKAIKEGGVPLGEVPEIRLLDKDDRQVWVEIGSGDYDFVVADVKWGE</sequence>
<dbReference type="EC" id="3.2.1.40" evidence="2"/>
<proteinExistence type="predicted"/>
<dbReference type="Gene3D" id="2.60.420.10">
    <property type="entry name" value="Maltose phosphorylase, domain 3"/>
    <property type="match status" value="1"/>
</dbReference>
<dbReference type="PANTHER" id="PTHR33307:SF6">
    <property type="entry name" value="ALPHA-RHAMNOSIDASE (EUROFUNG)-RELATED"/>
    <property type="match status" value="1"/>
</dbReference>
<dbReference type="InterPro" id="IPR008928">
    <property type="entry name" value="6-hairpin_glycosidase_sf"/>
</dbReference>
<comment type="caution">
    <text evidence="8">The sequence shown here is derived from an EMBL/GenBank/DDBJ whole genome shotgun (WGS) entry which is preliminary data.</text>
</comment>
<keyword evidence="3" id="KW-0378">Hydrolase</keyword>
<dbReference type="Pfam" id="PF08531">
    <property type="entry name" value="Bac_rhamnosid_N"/>
    <property type="match status" value="1"/>
</dbReference>
<dbReference type="Proteomes" id="UP000597338">
    <property type="component" value="Unassembled WGS sequence"/>
</dbReference>
<dbReference type="InterPro" id="IPR013737">
    <property type="entry name" value="Bac_rhamnosid_N"/>
</dbReference>
<evidence type="ECO:0000259" key="7">
    <source>
        <dbReference type="Pfam" id="PF17390"/>
    </source>
</evidence>
<dbReference type="InterPro" id="IPR008902">
    <property type="entry name" value="Rhamnosid_concanavalin"/>
</dbReference>
<organism evidence="8 9">
    <name type="scientific">Parapedobacter defluvii</name>
    <dbReference type="NCBI Taxonomy" id="2045106"/>
    <lineage>
        <taxon>Bacteria</taxon>
        <taxon>Pseudomonadati</taxon>
        <taxon>Bacteroidota</taxon>
        <taxon>Sphingobacteriia</taxon>
        <taxon>Sphingobacteriales</taxon>
        <taxon>Sphingobacteriaceae</taxon>
        <taxon>Parapedobacter</taxon>
    </lineage>
</organism>
<protein>
    <recommendedName>
        <fullName evidence="2">alpha-L-rhamnosidase</fullName>
        <ecNumber evidence="2">3.2.1.40</ecNumber>
    </recommendedName>
</protein>
<feature type="domain" description="Alpha-L-rhamnosidase C-terminal" evidence="7">
    <location>
        <begin position="813"/>
        <end position="888"/>
    </location>
</feature>
<dbReference type="Gene3D" id="2.60.120.260">
    <property type="entry name" value="Galactose-binding domain-like"/>
    <property type="match status" value="2"/>
</dbReference>
<dbReference type="InterPro" id="IPR013783">
    <property type="entry name" value="Ig-like_fold"/>
</dbReference>
<dbReference type="PIRSF" id="PIRSF010631">
    <property type="entry name" value="A-rhamnsds"/>
    <property type="match status" value="1"/>
</dbReference>
<evidence type="ECO:0000313" key="9">
    <source>
        <dbReference type="Proteomes" id="UP000597338"/>
    </source>
</evidence>